<dbReference type="Pfam" id="PF17917">
    <property type="entry name" value="RT_RNaseH"/>
    <property type="match status" value="1"/>
</dbReference>
<dbReference type="Gene3D" id="3.30.70.270">
    <property type="match status" value="1"/>
</dbReference>
<dbReference type="InterPro" id="IPR043502">
    <property type="entry name" value="DNA/RNA_pol_sf"/>
</dbReference>
<evidence type="ECO:0000256" key="1">
    <source>
        <dbReference type="ARBA" id="ARBA00022679"/>
    </source>
</evidence>
<dbReference type="SUPFAM" id="SSF56672">
    <property type="entry name" value="DNA/RNA polymerases"/>
    <property type="match status" value="1"/>
</dbReference>
<evidence type="ECO:0000313" key="9">
    <source>
        <dbReference type="EMBL" id="GBP10966.1"/>
    </source>
</evidence>
<evidence type="ECO:0000256" key="3">
    <source>
        <dbReference type="ARBA" id="ARBA00022722"/>
    </source>
</evidence>
<dbReference type="CDD" id="cd09274">
    <property type="entry name" value="RNase_HI_RT_Ty3"/>
    <property type="match status" value="1"/>
</dbReference>
<keyword evidence="3" id="KW-0540">Nuclease</keyword>
<dbReference type="AlphaFoldDB" id="A0A4C1T9Z8"/>
<dbReference type="Gene3D" id="3.10.20.370">
    <property type="match status" value="1"/>
</dbReference>
<dbReference type="Proteomes" id="UP000299102">
    <property type="component" value="Unassembled WGS sequence"/>
</dbReference>
<gene>
    <name evidence="9" type="primary">pol</name>
    <name evidence="9" type="ORF">EVAR_73547_1</name>
</gene>
<evidence type="ECO:0000256" key="7">
    <source>
        <dbReference type="SAM" id="MobiDB-lite"/>
    </source>
</evidence>
<evidence type="ECO:0000256" key="5">
    <source>
        <dbReference type="ARBA" id="ARBA00022801"/>
    </source>
</evidence>
<accession>A0A4C1T9Z8</accession>
<dbReference type="OrthoDB" id="420169at2759"/>
<dbReference type="InterPro" id="IPR050951">
    <property type="entry name" value="Retrovirus_Pol_polyprotein"/>
</dbReference>
<protein>
    <submittedName>
        <fullName evidence="9">Retrovirus-related Pol polyprotein from transposon opus</fullName>
    </submittedName>
</protein>
<dbReference type="PROSITE" id="PS50878">
    <property type="entry name" value="RT_POL"/>
    <property type="match status" value="1"/>
</dbReference>
<reference evidence="9 10" key="1">
    <citation type="journal article" date="2019" name="Commun. Biol.">
        <title>The bagworm genome reveals a unique fibroin gene that provides high tensile strength.</title>
        <authorList>
            <person name="Kono N."/>
            <person name="Nakamura H."/>
            <person name="Ohtoshi R."/>
            <person name="Tomita M."/>
            <person name="Numata K."/>
            <person name="Arakawa K."/>
        </authorList>
    </citation>
    <scope>NUCLEOTIDE SEQUENCE [LARGE SCALE GENOMIC DNA]</scope>
</reference>
<dbReference type="EMBL" id="BGZK01004798">
    <property type="protein sequence ID" value="GBP10966.1"/>
    <property type="molecule type" value="Genomic_DNA"/>
</dbReference>
<comment type="caution">
    <text evidence="9">The sequence shown here is derived from an EMBL/GenBank/DDBJ whole genome shotgun (WGS) entry which is preliminary data.</text>
</comment>
<name>A0A4C1T9Z8_EUMVA</name>
<proteinExistence type="predicted"/>
<dbReference type="InterPro" id="IPR043128">
    <property type="entry name" value="Rev_trsase/Diguanyl_cyclase"/>
</dbReference>
<keyword evidence="5" id="KW-0378">Hydrolase</keyword>
<dbReference type="InterPro" id="IPR041373">
    <property type="entry name" value="RT_RNaseH"/>
</dbReference>
<feature type="compositionally biased region" description="Basic and acidic residues" evidence="7">
    <location>
        <begin position="369"/>
        <end position="383"/>
    </location>
</feature>
<sequence length="393" mass="44699">MAIIQRPKTLPEAYSTCLELQNLTIRNNVLHTRIFARNSAQQIQSLQPHTAPPPRPPRTSYNSPPSNPCGEKQYRLVVDYKRLNAVTVPDTYPIPDINATLVSLGNAQFITTIDLTSGFHQIPMKSSDIPKTAFSTMNRKFEFLRLPFGLKTAIFQRMIDDVLKEFIGKICYVYIDDIIVFGNSEEETLNNVDIIFRRFEEANLKVNIEKRILFKREILAFPDFDKAFNLTTDASNYAIGAVLSQGEIGKDKPITYISRSLNKTEEGYATNEKEMLAIVWALDNLRNYLHGAKKIKIYTVHQPLTYALGNRHYNAKLKRWKARIEEYNHELIYKPGRSNFVADALSRLKTSLNHISDASTISASESDSQDTRTVSETRDDDKLLTSSTVHSAS</sequence>
<dbReference type="CDD" id="cd01647">
    <property type="entry name" value="RT_LTR"/>
    <property type="match status" value="1"/>
</dbReference>
<dbReference type="PANTHER" id="PTHR37984">
    <property type="entry name" value="PROTEIN CBG26694"/>
    <property type="match status" value="1"/>
</dbReference>
<organism evidence="9 10">
    <name type="scientific">Eumeta variegata</name>
    <name type="common">Bagworm moth</name>
    <name type="synonym">Eumeta japonica</name>
    <dbReference type="NCBI Taxonomy" id="151549"/>
    <lineage>
        <taxon>Eukaryota</taxon>
        <taxon>Metazoa</taxon>
        <taxon>Ecdysozoa</taxon>
        <taxon>Arthropoda</taxon>
        <taxon>Hexapoda</taxon>
        <taxon>Insecta</taxon>
        <taxon>Pterygota</taxon>
        <taxon>Neoptera</taxon>
        <taxon>Endopterygota</taxon>
        <taxon>Lepidoptera</taxon>
        <taxon>Glossata</taxon>
        <taxon>Ditrysia</taxon>
        <taxon>Tineoidea</taxon>
        <taxon>Psychidae</taxon>
        <taxon>Oiketicinae</taxon>
        <taxon>Eumeta</taxon>
    </lineage>
</organism>
<dbReference type="PANTHER" id="PTHR37984:SF5">
    <property type="entry name" value="PROTEIN NYNRIN-LIKE"/>
    <property type="match status" value="1"/>
</dbReference>
<dbReference type="GO" id="GO:0016787">
    <property type="term" value="F:hydrolase activity"/>
    <property type="evidence" value="ECO:0007669"/>
    <property type="project" value="UniProtKB-KW"/>
</dbReference>
<evidence type="ECO:0000256" key="2">
    <source>
        <dbReference type="ARBA" id="ARBA00022695"/>
    </source>
</evidence>
<keyword evidence="4" id="KW-0255">Endonuclease</keyword>
<evidence type="ECO:0000259" key="8">
    <source>
        <dbReference type="PROSITE" id="PS50878"/>
    </source>
</evidence>
<feature type="compositionally biased region" description="Polar residues" evidence="7">
    <location>
        <begin position="359"/>
        <end position="368"/>
    </location>
</feature>
<feature type="region of interest" description="Disordered" evidence="7">
    <location>
        <begin position="42"/>
        <end position="68"/>
    </location>
</feature>
<dbReference type="InterPro" id="IPR000477">
    <property type="entry name" value="RT_dom"/>
</dbReference>
<feature type="domain" description="Reverse transcriptase" evidence="8">
    <location>
        <begin position="1"/>
        <end position="261"/>
    </location>
</feature>
<feature type="compositionally biased region" description="Polar residues" evidence="7">
    <location>
        <begin position="384"/>
        <end position="393"/>
    </location>
</feature>
<keyword evidence="10" id="KW-1185">Reference proteome</keyword>
<keyword evidence="2" id="KW-0548">Nucleotidyltransferase</keyword>
<evidence type="ECO:0000256" key="6">
    <source>
        <dbReference type="ARBA" id="ARBA00022918"/>
    </source>
</evidence>
<dbReference type="FunFam" id="3.10.20.370:FF:000001">
    <property type="entry name" value="Retrovirus-related Pol polyprotein from transposon 17.6-like protein"/>
    <property type="match status" value="1"/>
</dbReference>
<feature type="region of interest" description="Disordered" evidence="7">
    <location>
        <begin position="359"/>
        <end position="393"/>
    </location>
</feature>
<dbReference type="STRING" id="151549.A0A4C1T9Z8"/>
<evidence type="ECO:0000313" key="10">
    <source>
        <dbReference type="Proteomes" id="UP000299102"/>
    </source>
</evidence>
<keyword evidence="6" id="KW-0695">RNA-directed DNA polymerase</keyword>
<evidence type="ECO:0000256" key="4">
    <source>
        <dbReference type="ARBA" id="ARBA00022759"/>
    </source>
</evidence>
<keyword evidence="1" id="KW-0808">Transferase</keyword>
<dbReference type="GO" id="GO:0003964">
    <property type="term" value="F:RNA-directed DNA polymerase activity"/>
    <property type="evidence" value="ECO:0007669"/>
    <property type="project" value="UniProtKB-KW"/>
</dbReference>
<dbReference type="GO" id="GO:0004519">
    <property type="term" value="F:endonuclease activity"/>
    <property type="evidence" value="ECO:0007669"/>
    <property type="project" value="UniProtKB-KW"/>
</dbReference>
<dbReference type="Pfam" id="PF00078">
    <property type="entry name" value="RVT_1"/>
    <property type="match status" value="1"/>
</dbReference>